<accession>A0A423TZB0</accession>
<reference evidence="2 3" key="1">
    <citation type="submission" date="2018-04" db="EMBL/GenBank/DDBJ databases">
        <authorList>
            <person name="Zhang X."/>
            <person name="Yuan J."/>
            <person name="Li F."/>
            <person name="Xiang J."/>
        </authorList>
    </citation>
    <scope>NUCLEOTIDE SEQUENCE [LARGE SCALE GENOMIC DNA]</scope>
    <source>
        <tissue evidence="2">Muscle</tissue>
    </source>
</reference>
<feature type="region of interest" description="Disordered" evidence="1">
    <location>
        <begin position="71"/>
        <end position="97"/>
    </location>
</feature>
<dbReference type="OrthoDB" id="9946564at2759"/>
<organism evidence="2 3">
    <name type="scientific">Penaeus vannamei</name>
    <name type="common">Whiteleg shrimp</name>
    <name type="synonym">Litopenaeus vannamei</name>
    <dbReference type="NCBI Taxonomy" id="6689"/>
    <lineage>
        <taxon>Eukaryota</taxon>
        <taxon>Metazoa</taxon>
        <taxon>Ecdysozoa</taxon>
        <taxon>Arthropoda</taxon>
        <taxon>Crustacea</taxon>
        <taxon>Multicrustacea</taxon>
        <taxon>Malacostraca</taxon>
        <taxon>Eumalacostraca</taxon>
        <taxon>Eucarida</taxon>
        <taxon>Decapoda</taxon>
        <taxon>Dendrobranchiata</taxon>
        <taxon>Penaeoidea</taxon>
        <taxon>Penaeidae</taxon>
        <taxon>Penaeus</taxon>
    </lineage>
</organism>
<reference evidence="2 3" key="2">
    <citation type="submission" date="2019-01" db="EMBL/GenBank/DDBJ databases">
        <title>The decoding of complex shrimp genome reveals the adaptation for benthos swimmer, frequently molting mechanism and breeding impact on genome.</title>
        <authorList>
            <person name="Sun Y."/>
            <person name="Gao Y."/>
            <person name="Yu Y."/>
        </authorList>
    </citation>
    <scope>NUCLEOTIDE SEQUENCE [LARGE SCALE GENOMIC DNA]</scope>
    <source>
        <tissue evidence="2">Muscle</tissue>
    </source>
</reference>
<feature type="compositionally biased region" description="Polar residues" evidence="1">
    <location>
        <begin position="172"/>
        <end position="185"/>
    </location>
</feature>
<comment type="caution">
    <text evidence="2">The sequence shown here is derived from an EMBL/GenBank/DDBJ whole genome shotgun (WGS) entry which is preliminary data.</text>
</comment>
<proteinExistence type="predicted"/>
<evidence type="ECO:0000313" key="3">
    <source>
        <dbReference type="Proteomes" id="UP000283509"/>
    </source>
</evidence>
<feature type="region of interest" description="Disordered" evidence="1">
    <location>
        <begin position="157"/>
        <end position="185"/>
    </location>
</feature>
<name>A0A423TZB0_PENVA</name>
<keyword evidence="3" id="KW-1185">Reference proteome</keyword>
<gene>
    <name evidence="2" type="ORF">C7M84_025046</name>
</gene>
<dbReference type="AlphaFoldDB" id="A0A423TZB0"/>
<evidence type="ECO:0000313" key="2">
    <source>
        <dbReference type="EMBL" id="ROT81784.1"/>
    </source>
</evidence>
<evidence type="ECO:0000256" key="1">
    <source>
        <dbReference type="SAM" id="MobiDB-lite"/>
    </source>
</evidence>
<feature type="compositionally biased region" description="Polar residues" evidence="1">
    <location>
        <begin position="78"/>
        <end position="88"/>
    </location>
</feature>
<sequence>MHTILRDHRVVAAQVPEVGINTTGNPGDTEGIHQAVQEAAHAAGHALADLTPGAETRTVTGAVAATLAHGHGHVRDTAGSTRSQSTSAGEEVQARGQNAVADTQSLVQLEAAQTEIAALSQIKEEPYRSKQIEMTESEKLAYSKAVEEIEGDSFVQHSFKSSSGDKKSQSSANDQSDETFNFGTQAEVTAKGGGKFIPLSDDSLFSPHLFGDPEEREEKYFRRIFSLRQKAVLGEPL</sequence>
<protein>
    <submittedName>
        <fullName evidence="2">Arginine/serine-rich coiled-coil 1</fullName>
    </submittedName>
</protein>
<dbReference type="STRING" id="6689.A0A423TZB0"/>
<dbReference type="Proteomes" id="UP000283509">
    <property type="component" value="Unassembled WGS sequence"/>
</dbReference>
<dbReference type="EMBL" id="QCYY01000916">
    <property type="protein sequence ID" value="ROT81784.1"/>
    <property type="molecule type" value="Genomic_DNA"/>
</dbReference>